<evidence type="ECO:0000256" key="1">
    <source>
        <dbReference type="SAM" id="MobiDB-lite"/>
    </source>
</evidence>
<accession>A0A392W995</accession>
<feature type="region of interest" description="Disordered" evidence="1">
    <location>
        <begin position="1"/>
        <end position="26"/>
    </location>
</feature>
<evidence type="ECO:0000313" key="3">
    <source>
        <dbReference type="Proteomes" id="UP000265520"/>
    </source>
</evidence>
<dbReference type="Proteomes" id="UP000265520">
    <property type="component" value="Unassembled WGS sequence"/>
</dbReference>
<reference evidence="2 3" key="1">
    <citation type="journal article" date="2018" name="Front. Plant Sci.">
        <title>Red Clover (Trifolium pratense) and Zigzag Clover (T. medium) - A Picture of Genomic Similarities and Differences.</title>
        <authorList>
            <person name="Dluhosova J."/>
            <person name="Istvanek J."/>
            <person name="Nedelnik J."/>
            <person name="Repkova J."/>
        </authorList>
    </citation>
    <scope>NUCLEOTIDE SEQUENCE [LARGE SCALE GENOMIC DNA]</scope>
    <source>
        <strain evidence="3">cv. 10/8</strain>
        <tissue evidence="2">Leaf</tissue>
    </source>
</reference>
<comment type="caution">
    <text evidence="2">The sequence shown here is derived from an EMBL/GenBank/DDBJ whole genome shotgun (WGS) entry which is preliminary data.</text>
</comment>
<sequence>SEHSISDDDEGVPKPQAQNNVVDAEGDLELTPPYVRPHWQPNPIQRLTYQSDHVNARKNMGGRGRRA</sequence>
<evidence type="ECO:0000313" key="2">
    <source>
        <dbReference type="EMBL" id="MCI96349.1"/>
    </source>
</evidence>
<organism evidence="2 3">
    <name type="scientific">Trifolium medium</name>
    <dbReference type="NCBI Taxonomy" id="97028"/>
    <lineage>
        <taxon>Eukaryota</taxon>
        <taxon>Viridiplantae</taxon>
        <taxon>Streptophyta</taxon>
        <taxon>Embryophyta</taxon>
        <taxon>Tracheophyta</taxon>
        <taxon>Spermatophyta</taxon>
        <taxon>Magnoliopsida</taxon>
        <taxon>eudicotyledons</taxon>
        <taxon>Gunneridae</taxon>
        <taxon>Pentapetalae</taxon>
        <taxon>rosids</taxon>
        <taxon>fabids</taxon>
        <taxon>Fabales</taxon>
        <taxon>Fabaceae</taxon>
        <taxon>Papilionoideae</taxon>
        <taxon>50 kb inversion clade</taxon>
        <taxon>NPAAA clade</taxon>
        <taxon>Hologalegina</taxon>
        <taxon>IRL clade</taxon>
        <taxon>Trifolieae</taxon>
        <taxon>Trifolium</taxon>
    </lineage>
</organism>
<keyword evidence="3" id="KW-1185">Reference proteome</keyword>
<name>A0A392W995_9FABA</name>
<dbReference type="AlphaFoldDB" id="A0A392W995"/>
<feature type="non-terminal residue" evidence="2">
    <location>
        <position position="1"/>
    </location>
</feature>
<protein>
    <submittedName>
        <fullName evidence="2">Uncharacterized protein</fullName>
    </submittedName>
</protein>
<dbReference type="EMBL" id="LXQA011412520">
    <property type="protein sequence ID" value="MCI96349.1"/>
    <property type="molecule type" value="Genomic_DNA"/>
</dbReference>
<feature type="non-terminal residue" evidence="2">
    <location>
        <position position="67"/>
    </location>
</feature>
<proteinExistence type="predicted"/>